<organism evidence="12">
    <name type="scientific">Castor canadensis</name>
    <name type="common">American beaver</name>
    <dbReference type="NCBI Taxonomy" id="51338"/>
    <lineage>
        <taxon>Eukaryota</taxon>
        <taxon>Metazoa</taxon>
        <taxon>Chordata</taxon>
        <taxon>Craniata</taxon>
        <taxon>Vertebrata</taxon>
        <taxon>Euteleostomi</taxon>
        <taxon>Mammalia</taxon>
        <taxon>Eutheria</taxon>
        <taxon>Euarchontoglires</taxon>
        <taxon>Glires</taxon>
        <taxon>Rodentia</taxon>
        <taxon>Castorimorpha</taxon>
        <taxon>Castoridae</taxon>
        <taxon>Castor</taxon>
    </lineage>
</organism>
<reference evidence="12" key="1">
    <citation type="submission" date="2023-09" db="UniProtKB">
        <authorList>
            <consortium name="Ensembl"/>
        </authorList>
    </citation>
    <scope>IDENTIFICATION</scope>
</reference>
<evidence type="ECO:0000256" key="1">
    <source>
        <dbReference type="ARBA" id="ARBA00004651"/>
    </source>
</evidence>
<dbReference type="GO" id="GO:0045202">
    <property type="term" value="C:synapse"/>
    <property type="evidence" value="ECO:0007669"/>
    <property type="project" value="TreeGrafter"/>
</dbReference>
<reference evidence="13" key="2">
    <citation type="submission" date="2025-04" db="UniProtKB">
        <authorList>
            <consortium name="RefSeq"/>
        </authorList>
    </citation>
    <scope>IDENTIFICATION</scope>
    <source>
        <tissue evidence="13">Leukocyte</tissue>
    </source>
</reference>
<dbReference type="GO" id="GO:0005886">
    <property type="term" value="C:plasma membrane"/>
    <property type="evidence" value="ECO:0007669"/>
    <property type="project" value="UniProtKB-SubCell"/>
</dbReference>
<evidence type="ECO:0000256" key="6">
    <source>
        <dbReference type="ARBA" id="ARBA00023136"/>
    </source>
</evidence>
<keyword evidence="4 10" id="KW-1133">Transmembrane helix</keyword>
<keyword evidence="6 10" id="KW-0472">Membrane</keyword>
<dbReference type="RefSeq" id="XP_020025304.1">
    <property type="nucleotide sequence ID" value="XM_020169715.1"/>
</dbReference>
<dbReference type="PRINTS" id="PR00237">
    <property type="entry name" value="GPCRRHODOPSN"/>
</dbReference>
<gene>
    <name evidence="12 13" type="primary">Hrh4</name>
</gene>
<comment type="subcellular location">
    <subcellularLocation>
        <location evidence="1">Cell membrane</location>
        <topology evidence="1">Multi-pass membrane protein</topology>
    </subcellularLocation>
</comment>
<dbReference type="SUPFAM" id="SSF81321">
    <property type="entry name" value="Family A G protein-coupled receptor-like"/>
    <property type="match status" value="1"/>
</dbReference>
<evidence type="ECO:0000256" key="9">
    <source>
        <dbReference type="SAM" id="MobiDB-lite"/>
    </source>
</evidence>
<protein>
    <submittedName>
        <fullName evidence="13">Histamine H4 receptor</fullName>
    </submittedName>
</protein>
<evidence type="ECO:0000256" key="4">
    <source>
        <dbReference type="ARBA" id="ARBA00022989"/>
    </source>
</evidence>
<keyword evidence="2" id="KW-1003">Cell membrane</keyword>
<dbReference type="Ensembl" id="ENSCCNT00000004446.1">
    <property type="protein sequence ID" value="ENSCCNP00000003383.1"/>
    <property type="gene ID" value="ENSCCNG00000003611.1"/>
</dbReference>
<name>A0A8C0W4Y1_CASCN</name>
<dbReference type="PANTHER" id="PTHR24247">
    <property type="entry name" value="5-HYDROXYTRYPTAMINE RECEPTOR"/>
    <property type="match status" value="1"/>
</dbReference>
<dbReference type="GO" id="GO:0004993">
    <property type="term" value="F:G protein-coupled serotonin receptor activity"/>
    <property type="evidence" value="ECO:0007669"/>
    <property type="project" value="TreeGrafter"/>
</dbReference>
<dbReference type="OrthoDB" id="10071887at2759"/>
<evidence type="ECO:0000256" key="5">
    <source>
        <dbReference type="ARBA" id="ARBA00023040"/>
    </source>
</evidence>
<dbReference type="GO" id="GO:0007187">
    <property type="term" value="P:G protein-coupled receptor signaling pathway, coupled to cyclic nucleotide second messenger"/>
    <property type="evidence" value="ECO:0007669"/>
    <property type="project" value="TreeGrafter"/>
</dbReference>
<feature type="transmembrane region" description="Helical" evidence="10">
    <location>
        <begin position="20"/>
        <end position="42"/>
    </location>
</feature>
<dbReference type="KEGG" id="ccan:109690400"/>
<feature type="domain" description="G-protein coupled receptors family 1 profile" evidence="11">
    <location>
        <begin position="32"/>
        <end position="64"/>
    </location>
</feature>
<proteinExistence type="predicted"/>
<dbReference type="PANTHER" id="PTHR24247:SF199">
    <property type="entry name" value="HISTAMINE H4 RECEPTOR"/>
    <property type="match status" value="1"/>
</dbReference>
<keyword evidence="8" id="KW-0807">Transducer</keyword>
<evidence type="ECO:0000256" key="8">
    <source>
        <dbReference type="ARBA" id="ARBA00023224"/>
    </source>
</evidence>
<evidence type="ECO:0000259" key="11">
    <source>
        <dbReference type="PROSITE" id="PS50262"/>
    </source>
</evidence>
<dbReference type="GO" id="GO:0016907">
    <property type="term" value="F:G protein-coupled acetylcholine receptor activity"/>
    <property type="evidence" value="ECO:0007669"/>
    <property type="project" value="TreeGrafter"/>
</dbReference>
<keyword evidence="5" id="KW-0297">G-protein coupled receptor</keyword>
<evidence type="ECO:0000256" key="2">
    <source>
        <dbReference type="ARBA" id="ARBA00022475"/>
    </source>
</evidence>
<keyword evidence="3 10" id="KW-0812">Transmembrane</keyword>
<dbReference type="InterPro" id="IPR000276">
    <property type="entry name" value="GPCR_Rhodpsn"/>
</dbReference>
<evidence type="ECO:0000256" key="7">
    <source>
        <dbReference type="ARBA" id="ARBA00023170"/>
    </source>
</evidence>
<feature type="region of interest" description="Disordered" evidence="9">
    <location>
        <begin position="82"/>
        <end position="118"/>
    </location>
</feature>
<accession>A0A8C0W4Y1</accession>
<evidence type="ECO:0000256" key="10">
    <source>
        <dbReference type="SAM" id="Phobius"/>
    </source>
</evidence>
<evidence type="ECO:0000313" key="12">
    <source>
        <dbReference type="Ensembl" id="ENSCCNP00000003383.1"/>
    </source>
</evidence>
<evidence type="ECO:0000256" key="3">
    <source>
        <dbReference type="ARBA" id="ARBA00022692"/>
    </source>
</evidence>
<dbReference type="AlphaFoldDB" id="A0A8C0W4Y1"/>
<dbReference type="GO" id="GO:0030425">
    <property type="term" value="C:dendrite"/>
    <property type="evidence" value="ECO:0007669"/>
    <property type="project" value="TreeGrafter"/>
</dbReference>
<sequence length="218" mass="24179">MSGANGTRSLQPSTQIALTFLMSTLAFAIMLGNAVVILAFVVDKNLRHQSNYFFLNLAISDFFVEEWLSVRGAFWESRSGSLPPLPEGSEKRPRAGENAGLAASAQSTPQQPPPERPVHSFACPLPRAPCSLCLRKGMMEALVFLDFCVGHSNGVRVNFEKPELTSRCLGGRDDFKALPEFDLFHCTDPVVTSLTGRTDHFVMFPKWGMWIKERKARS</sequence>
<evidence type="ECO:0000313" key="13">
    <source>
        <dbReference type="RefSeq" id="XP_020025304.1"/>
    </source>
</evidence>
<dbReference type="Gene3D" id="1.20.1070.10">
    <property type="entry name" value="Rhodopsin 7-helix transmembrane proteins"/>
    <property type="match status" value="1"/>
</dbReference>
<dbReference type="PROSITE" id="PS50262">
    <property type="entry name" value="G_PROTEIN_RECEP_F1_2"/>
    <property type="match status" value="1"/>
</dbReference>
<keyword evidence="7 13" id="KW-0675">Receptor</keyword>
<dbReference type="InterPro" id="IPR017452">
    <property type="entry name" value="GPCR_Rhodpsn_7TM"/>
</dbReference>
<dbReference type="GO" id="GO:0007197">
    <property type="term" value="P:adenylate cyclase-inhibiting G protein-coupled acetylcholine receptor signaling pathway"/>
    <property type="evidence" value="ECO:0007669"/>
    <property type="project" value="TreeGrafter"/>
</dbReference>